<comment type="caution">
    <text evidence="2">The sequence shown here is derived from an EMBL/GenBank/DDBJ whole genome shotgun (WGS) entry which is preliminary data.</text>
</comment>
<accession>A0A844B8Z2</accession>
<feature type="compositionally biased region" description="Polar residues" evidence="1">
    <location>
        <begin position="438"/>
        <end position="447"/>
    </location>
</feature>
<organism evidence="2 3">
    <name type="scientific">Caenimonas koreensis DSM 17982</name>
    <dbReference type="NCBI Taxonomy" id="1121255"/>
    <lineage>
        <taxon>Bacteria</taxon>
        <taxon>Pseudomonadati</taxon>
        <taxon>Pseudomonadota</taxon>
        <taxon>Betaproteobacteria</taxon>
        <taxon>Burkholderiales</taxon>
        <taxon>Comamonadaceae</taxon>
        <taxon>Caenimonas</taxon>
    </lineage>
</organism>
<proteinExistence type="predicted"/>
<keyword evidence="3" id="KW-1185">Reference proteome</keyword>
<dbReference type="Proteomes" id="UP000487350">
    <property type="component" value="Unassembled WGS sequence"/>
</dbReference>
<protein>
    <submittedName>
        <fullName evidence="2">Uncharacterized protein</fullName>
    </submittedName>
</protein>
<name>A0A844B8Z2_9BURK</name>
<gene>
    <name evidence="2" type="ORF">GHT07_11705</name>
</gene>
<evidence type="ECO:0000313" key="2">
    <source>
        <dbReference type="EMBL" id="MRD47947.1"/>
    </source>
</evidence>
<dbReference type="EMBL" id="WJBU01000010">
    <property type="protein sequence ID" value="MRD47947.1"/>
    <property type="molecule type" value="Genomic_DNA"/>
</dbReference>
<dbReference type="AlphaFoldDB" id="A0A844B8Z2"/>
<evidence type="ECO:0000313" key="3">
    <source>
        <dbReference type="Proteomes" id="UP000487350"/>
    </source>
</evidence>
<sequence length="534" mass="59686">MTSADGELTFSDRFLEFSEAQKLKNHLIRVVQDELLFATRHLPFAQRWALNYEHSRLAKVLVYEFAETDPAFTRVGAKELLVQIGDAVTLQDPAAVEKRCQRMKLVSRAMADKRILYGQARIMHLFTCMVEAIDSLLVEPQPEPRPIGPIHSRSDIDALFSFAMDETAWDVAETCAVHISNLVQLVCLARRDFDVAQYLMEFAIQLPEVAANQDESEILETLSVGLLVLQSPQFLRKLVVTQEELKWIQAHIAVLVGYLGESMTVDQAHRQQIRPSHFNRGATVERVSMPFIETDRGKNLAAKLLEMTRCLTLVNDAETRIEKLVELEQSLQRVDSQIDFEGMPLDELLDAFVPQTRQQSDVTHLHEPRLLAYVDGAPGGEEADGKAPPAVEALAAAGSADAGQAPALAPEETLEYWLAKWQALKRKYPGRSGPGAASRTQPSQPEQQAEVKYAGPTASAVSASEPDSRSKQPGSKPRASGYQHHLPKADKHLPNTVSKARMKAIFERKGKKYTPEMRRKALERIREQTVQVVD</sequence>
<evidence type="ECO:0000256" key="1">
    <source>
        <dbReference type="SAM" id="MobiDB-lite"/>
    </source>
</evidence>
<feature type="region of interest" description="Disordered" evidence="1">
    <location>
        <begin position="428"/>
        <end position="497"/>
    </location>
</feature>
<reference evidence="2 3" key="1">
    <citation type="submission" date="2019-11" db="EMBL/GenBank/DDBJ databases">
        <title>Caenimonas koreensis gen. nov., sp. nov., isolated from activated sludge.</title>
        <authorList>
            <person name="Seung H.R."/>
        </authorList>
    </citation>
    <scope>NUCLEOTIDE SEQUENCE [LARGE SCALE GENOMIC DNA]</scope>
    <source>
        <strain evidence="2 3">EMB320</strain>
    </source>
</reference>